<keyword evidence="1" id="KW-0238">DNA-binding</keyword>
<proteinExistence type="predicted"/>
<gene>
    <name evidence="3" type="ORF">ACFSB2_11705</name>
</gene>
<dbReference type="PROSITE" id="PS50995">
    <property type="entry name" value="HTH_MARR_2"/>
    <property type="match status" value="1"/>
</dbReference>
<dbReference type="Pfam" id="PF01047">
    <property type="entry name" value="MarR"/>
    <property type="match status" value="1"/>
</dbReference>
<evidence type="ECO:0000313" key="4">
    <source>
        <dbReference type="Proteomes" id="UP001597079"/>
    </source>
</evidence>
<sequence>MIDNGLIDQFFVHWQSINRHLRKGTLQVGAQKITRLQWTLLRNVHKTKNCTMGDLAKKFGVSPSTVSQMADRLEKAGLVYRVSSDEDARVKVVRLTDSGRSLIESVHSASTKRLTDGLNCLSPDEQRHLIASLERLSSALSHPADENVAEDK</sequence>
<dbReference type="PANTHER" id="PTHR33164:SF43">
    <property type="entry name" value="HTH-TYPE TRANSCRIPTIONAL REPRESSOR YETL"/>
    <property type="match status" value="1"/>
</dbReference>
<reference evidence="4" key="1">
    <citation type="journal article" date="2019" name="Int. J. Syst. Evol. Microbiol.">
        <title>The Global Catalogue of Microorganisms (GCM) 10K type strain sequencing project: providing services to taxonomists for standard genome sequencing and annotation.</title>
        <authorList>
            <consortium name="The Broad Institute Genomics Platform"/>
            <consortium name="The Broad Institute Genome Sequencing Center for Infectious Disease"/>
            <person name="Wu L."/>
            <person name="Ma J."/>
        </authorList>
    </citation>
    <scope>NUCLEOTIDE SEQUENCE [LARGE SCALE GENOMIC DNA]</scope>
    <source>
        <strain evidence="4">CGMCC 1.12286</strain>
    </source>
</reference>
<organism evidence="3 4">
    <name type="scientific">Alicyclobacillus fodiniaquatilis</name>
    <dbReference type="NCBI Taxonomy" id="1661150"/>
    <lineage>
        <taxon>Bacteria</taxon>
        <taxon>Bacillati</taxon>
        <taxon>Bacillota</taxon>
        <taxon>Bacilli</taxon>
        <taxon>Bacillales</taxon>
        <taxon>Alicyclobacillaceae</taxon>
        <taxon>Alicyclobacillus</taxon>
    </lineage>
</organism>
<dbReference type="InterPro" id="IPR011991">
    <property type="entry name" value="ArsR-like_HTH"/>
</dbReference>
<dbReference type="EMBL" id="JBHUCX010000028">
    <property type="protein sequence ID" value="MFD1675361.1"/>
    <property type="molecule type" value="Genomic_DNA"/>
</dbReference>
<dbReference type="RefSeq" id="WP_377943234.1">
    <property type="nucleotide sequence ID" value="NZ_JBHUCX010000028.1"/>
</dbReference>
<dbReference type="InterPro" id="IPR039422">
    <property type="entry name" value="MarR/SlyA-like"/>
</dbReference>
<evidence type="ECO:0000259" key="2">
    <source>
        <dbReference type="PROSITE" id="PS50995"/>
    </source>
</evidence>
<evidence type="ECO:0000313" key="3">
    <source>
        <dbReference type="EMBL" id="MFD1675361.1"/>
    </source>
</evidence>
<dbReference type="PRINTS" id="PR00598">
    <property type="entry name" value="HTHMARR"/>
</dbReference>
<comment type="caution">
    <text evidence="3">The sequence shown here is derived from an EMBL/GenBank/DDBJ whole genome shotgun (WGS) entry which is preliminary data.</text>
</comment>
<dbReference type="SMART" id="SM00347">
    <property type="entry name" value="HTH_MARR"/>
    <property type="match status" value="1"/>
</dbReference>
<dbReference type="Proteomes" id="UP001597079">
    <property type="component" value="Unassembled WGS sequence"/>
</dbReference>
<name>A0ABW4JGC1_9BACL</name>
<dbReference type="Gene3D" id="1.10.10.10">
    <property type="entry name" value="Winged helix-like DNA-binding domain superfamily/Winged helix DNA-binding domain"/>
    <property type="match status" value="1"/>
</dbReference>
<dbReference type="InterPro" id="IPR036388">
    <property type="entry name" value="WH-like_DNA-bd_sf"/>
</dbReference>
<dbReference type="InterPro" id="IPR036390">
    <property type="entry name" value="WH_DNA-bd_sf"/>
</dbReference>
<accession>A0ABW4JGC1</accession>
<dbReference type="InterPro" id="IPR000835">
    <property type="entry name" value="HTH_MarR-typ"/>
</dbReference>
<evidence type="ECO:0000256" key="1">
    <source>
        <dbReference type="ARBA" id="ARBA00023125"/>
    </source>
</evidence>
<dbReference type="CDD" id="cd00090">
    <property type="entry name" value="HTH_ARSR"/>
    <property type="match status" value="1"/>
</dbReference>
<feature type="domain" description="HTH marR-type" evidence="2">
    <location>
        <begin position="1"/>
        <end position="138"/>
    </location>
</feature>
<protein>
    <submittedName>
        <fullName evidence="3">MarR family winged helix-turn-helix transcriptional regulator</fullName>
    </submittedName>
</protein>
<dbReference type="SUPFAM" id="SSF46785">
    <property type="entry name" value="Winged helix' DNA-binding domain"/>
    <property type="match status" value="1"/>
</dbReference>
<keyword evidence="4" id="KW-1185">Reference proteome</keyword>
<dbReference type="PANTHER" id="PTHR33164">
    <property type="entry name" value="TRANSCRIPTIONAL REGULATOR, MARR FAMILY"/>
    <property type="match status" value="1"/>
</dbReference>